<dbReference type="GO" id="GO:0005886">
    <property type="term" value="C:plasma membrane"/>
    <property type="evidence" value="ECO:0007669"/>
    <property type="project" value="UniProtKB-SubCell"/>
</dbReference>
<protein>
    <recommendedName>
        <fullName evidence="7">Protein MgtC</fullName>
    </recommendedName>
</protein>
<evidence type="ECO:0000256" key="6">
    <source>
        <dbReference type="ARBA" id="ARBA00023136"/>
    </source>
</evidence>
<dbReference type="InterPro" id="IPR036259">
    <property type="entry name" value="MFS_trans_sf"/>
</dbReference>
<dbReference type="RefSeq" id="WP_210681459.1">
    <property type="nucleotide sequence ID" value="NZ_JAGMWN010000003.1"/>
</dbReference>
<feature type="transmembrane region" description="Helical" evidence="7">
    <location>
        <begin position="126"/>
        <end position="149"/>
    </location>
</feature>
<evidence type="ECO:0000256" key="7">
    <source>
        <dbReference type="RuleBase" id="RU365041"/>
    </source>
</evidence>
<keyword evidence="10" id="KW-1185">Reference proteome</keyword>
<evidence type="ECO:0000256" key="2">
    <source>
        <dbReference type="ARBA" id="ARBA00009298"/>
    </source>
</evidence>
<evidence type="ECO:0000313" key="10">
    <source>
        <dbReference type="Proteomes" id="UP000672602"/>
    </source>
</evidence>
<comment type="caution">
    <text evidence="9">The sequence shown here is derived from an EMBL/GenBank/DDBJ whole genome shotgun (WGS) entry which is preliminary data.</text>
</comment>
<keyword evidence="7" id="KW-0997">Cell inner membrane</keyword>
<proteinExistence type="inferred from homology"/>
<evidence type="ECO:0000259" key="8">
    <source>
        <dbReference type="Pfam" id="PF02308"/>
    </source>
</evidence>
<keyword evidence="5 7" id="KW-1133">Transmembrane helix</keyword>
<dbReference type="InterPro" id="IPR003416">
    <property type="entry name" value="MgtC/SapB/SrpB/YhiD_fam"/>
</dbReference>
<gene>
    <name evidence="9" type="ORF">KAJ83_07640</name>
</gene>
<dbReference type="Pfam" id="PF02308">
    <property type="entry name" value="MgtC"/>
    <property type="match status" value="1"/>
</dbReference>
<keyword evidence="6 7" id="KW-0472">Membrane</keyword>
<dbReference type="SUPFAM" id="SSF103473">
    <property type="entry name" value="MFS general substrate transporter"/>
    <property type="match status" value="1"/>
</dbReference>
<evidence type="ECO:0000256" key="5">
    <source>
        <dbReference type="ARBA" id="ARBA00022989"/>
    </source>
</evidence>
<reference evidence="9" key="1">
    <citation type="submission" date="2021-04" db="EMBL/GenBank/DDBJ databases">
        <authorList>
            <person name="Zhang D.-C."/>
        </authorList>
    </citation>
    <scope>NUCLEOTIDE SEQUENCE</scope>
    <source>
        <strain evidence="9">CGMCC 1.15697</strain>
    </source>
</reference>
<dbReference type="EMBL" id="JAGMWN010000003">
    <property type="protein sequence ID" value="MBP5856875.1"/>
    <property type="molecule type" value="Genomic_DNA"/>
</dbReference>
<comment type="subcellular location">
    <subcellularLocation>
        <location evidence="7">Cell inner membrane</location>
        <topology evidence="7">Multi-pass membrane protein</topology>
    </subcellularLocation>
    <subcellularLocation>
        <location evidence="1">Cell membrane</location>
        <topology evidence="1">Multi-pass membrane protein</topology>
    </subcellularLocation>
</comment>
<name>A0A8J7V202_9PROT</name>
<evidence type="ECO:0000256" key="1">
    <source>
        <dbReference type="ARBA" id="ARBA00004651"/>
    </source>
</evidence>
<organism evidence="9 10">
    <name type="scientific">Marivibrio halodurans</name>
    <dbReference type="NCBI Taxonomy" id="2039722"/>
    <lineage>
        <taxon>Bacteria</taxon>
        <taxon>Pseudomonadati</taxon>
        <taxon>Pseudomonadota</taxon>
        <taxon>Alphaproteobacteria</taxon>
        <taxon>Rhodospirillales</taxon>
        <taxon>Rhodospirillaceae</taxon>
        <taxon>Marivibrio</taxon>
    </lineage>
</organism>
<dbReference type="Proteomes" id="UP000672602">
    <property type="component" value="Unassembled WGS sequence"/>
</dbReference>
<dbReference type="InterPro" id="IPR049177">
    <property type="entry name" value="MgtC_SapB_SrpB_YhiD_N"/>
</dbReference>
<feature type="domain" description="MgtC/SapB/SrpB/YhiD N-terminal" evidence="8">
    <location>
        <begin position="20"/>
        <end position="149"/>
    </location>
</feature>
<dbReference type="PRINTS" id="PR01837">
    <property type="entry name" value="MGTCSAPBPROT"/>
</dbReference>
<keyword evidence="3" id="KW-1003">Cell membrane</keyword>
<evidence type="ECO:0000256" key="4">
    <source>
        <dbReference type="ARBA" id="ARBA00022692"/>
    </source>
</evidence>
<feature type="transmembrane region" description="Helical" evidence="7">
    <location>
        <begin position="15"/>
        <end position="32"/>
    </location>
</feature>
<evidence type="ECO:0000313" key="9">
    <source>
        <dbReference type="EMBL" id="MBP5856875.1"/>
    </source>
</evidence>
<keyword evidence="4 7" id="KW-0812">Transmembrane</keyword>
<dbReference type="PANTHER" id="PTHR33778:SF1">
    <property type="entry name" value="MAGNESIUM TRANSPORTER YHID-RELATED"/>
    <property type="match status" value="1"/>
</dbReference>
<feature type="transmembrane region" description="Helical" evidence="7">
    <location>
        <begin position="44"/>
        <end position="63"/>
    </location>
</feature>
<dbReference type="AlphaFoldDB" id="A0A8J7V202"/>
<comment type="similarity">
    <text evidence="2 7">Belongs to the MgtC/SapB family.</text>
</comment>
<accession>A0A8J7V202</accession>
<sequence length="161" mass="17413">MPTFFDFDVVPVHEVLIRVALAALFGLVLGLDRERKRKPIDFRAFMIVCVATCIVAIMAQELFADYRDAENTVRLDFMRIIEGVLTGIGFLGAGAIIRLNDGEGVRGTATGASIWTSGVLGLTLGFGFYGLAFIGFVAMATILVVLGFLRPQLADKEDHGA</sequence>
<evidence type="ECO:0000256" key="3">
    <source>
        <dbReference type="ARBA" id="ARBA00022475"/>
    </source>
</evidence>
<dbReference type="PANTHER" id="PTHR33778">
    <property type="entry name" value="PROTEIN MGTC"/>
    <property type="match status" value="1"/>
</dbReference>